<feature type="transmembrane region" description="Helical" evidence="1">
    <location>
        <begin position="95"/>
        <end position="113"/>
    </location>
</feature>
<keyword evidence="1" id="KW-1133">Transmembrane helix</keyword>
<evidence type="ECO:0000256" key="1">
    <source>
        <dbReference type="SAM" id="Phobius"/>
    </source>
</evidence>
<feature type="transmembrane region" description="Helical" evidence="1">
    <location>
        <begin position="133"/>
        <end position="155"/>
    </location>
</feature>
<sequence length="263" mass="30851">MDNMSRIVYLATILTFITLLTLKVYNTIAYSKIKVININSADINISTSKINELIEKFLIYLNATELSVVYGESDTYSRISNMLNKNKKVIEIPKWFMPSVGYELDYIIASIWYNVTIYKKDKDLKKFNLISNILPKVFLFIYSIAIFFVFLLFILNNVIISKIDNFHSFLWYIERYHVLDAIAITSFLGYIITIYNSTKLKYFLEAKYERDIVKFVDKECSGYKSDISAARVYALDIEKLHYNIFRFNSKTSHLKFLGPFTNL</sequence>
<proteinExistence type="predicted"/>
<accession>A0A5B9Y5Q8</accession>
<keyword evidence="3" id="KW-1185">Reference proteome</keyword>
<name>A0A5B9Y5Q8_9MOLU</name>
<keyword evidence="1 2" id="KW-0812">Transmembrane</keyword>
<organism evidence="2 3">
    <name type="scientific">Spiroplasma chinense</name>
    <dbReference type="NCBI Taxonomy" id="216932"/>
    <lineage>
        <taxon>Bacteria</taxon>
        <taxon>Bacillati</taxon>
        <taxon>Mycoplasmatota</taxon>
        <taxon>Mollicutes</taxon>
        <taxon>Entomoplasmatales</taxon>
        <taxon>Spiroplasmataceae</taxon>
        <taxon>Spiroplasma</taxon>
    </lineage>
</organism>
<gene>
    <name evidence="2" type="ORF">SCHIN_v1c04100</name>
</gene>
<dbReference type="AlphaFoldDB" id="A0A5B9Y5Q8"/>
<feature type="transmembrane region" description="Helical" evidence="1">
    <location>
        <begin position="6"/>
        <end position="25"/>
    </location>
</feature>
<feature type="transmembrane region" description="Helical" evidence="1">
    <location>
        <begin position="176"/>
        <end position="195"/>
    </location>
</feature>
<evidence type="ECO:0000313" key="3">
    <source>
        <dbReference type="Proteomes" id="UP000323144"/>
    </source>
</evidence>
<protein>
    <submittedName>
        <fullName evidence="2">Transmembrane protein</fullName>
    </submittedName>
</protein>
<dbReference type="KEGG" id="schi:SCHIN_v1c04100"/>
<dbReference type="EMBL" id="CP043026">
    <property type="protein sequence ID" value="QEH61607.1"/>
    <property type="molecule type" value="Genomic_DNA"/>
</dbReference>
<keyword evidence="1" id="KW-0472">Membrane</keyword>
<reference evidence="2 3" key="1">
    <citation type="submission" date="2019-08" db="EMBL/GenBank/DDBJ databases">
        <title>Complete genome sequence of Spiroplasma chinense CCH (DSM 19755).</title>
        <authorList>
            <person name="Shen H.-Y."/>
            <person name="Lin Y.-C."/>
            <person name="Chou L."/>
            <person name="Kuo C.-H."/>
        </authorList>
    </citation>
    <scope>NUCLEOTIDE SEQUENCE [LARGE SCALE GENOMIC DNA]</scope>
    <source>
        <strain evidence="2 3">CCH</strain>
    </source>
</reference>
<evidence type="ECO:0000313" key="2">
    <source>
        <dbReference type="EMBL" id="QEH61607.1"/>
    </source>
</evidence>
<dbReference type="Proteomes" id="UP000323144">
    <property type="component" value="Chromosome"/>
</dbReference>
<dbReference type="RefSeq" id="WP_166507999.1">
    <property type="nucleotide sequence ID" value="NZ_CP043026.1"/>
</dbReference>